<dbReference type="GO" id="GO:0016407">
    <property type="term" value="F:acetyltransferase activity"/>
    <property type="evidence" value="ECO:0007669"/>
    <property type="project" value="InterPro"/>
</dbReference>
<organism evidence="3 4">
    <name type="scientific">Amycolatopsis alkalitolerans</name>
    <dbReference type="NCBI Taxonomy" id="2547244"/>
    <lineage>
        <taxon>Bacteria</taxon>
        <taxon>Bacillati</taxon>
        <taxon>Actinomycetota</taxon>
        <taxon>Actinomycetes</taxon>
        <taxon>Pseudonocardiales</taxon>
        <taxon>Pseudonocardiaceae</taxon>
        <taxon>Amycolatopsis</taxon>
    </lineage>
</organism>
<evidence type="ECO:0000313" key="3">
    <source>
        <dbReference type="EMBL" id="TNC28165.1"/>
    </source>
</evidence>
<dbReference type="PRINTS" id="PR01543">
    <property type="entry name" value="ANATRNSFRASE"/>
</dbReference>
<dbReference type="Proteomes" id="UP000305546">
    <property type="component" value="Unassembled WGS sequence"/>
</dbReference>
<evidence type="ECO:0000256" key="1">
    <source>
        <dbReference type="ARBA" id="ARBA00006547"/>
    </source>
</evidence>
<keyword evidence="3" id="KW-0808">Transferase</keyword>
<dbReference type="Gene3D" id="3.30.2140.10">
    <property type="entry name" value="Arylamine N-acetyltransferase"/>
    <property type="match status" value="1"/>
</dbReference>
<dbReference type="Gene3D" id="2.40.128.150">
    <property type="entry name" value="Cysteine proteinases"/>
    <property type="match status" value="1"/>
</dbReference>
<dbReference type="RefSeq" id="WP_139095782.1">
    <property type="nucleotide sequence ID" value="NZ_VDFW01000004.1"/>
</dbReference>
<dbReference type="InterPro" id="IPR038765">
    <property type="entry name" value="Papain-like_cys_pep_sf"/>
</dbReference>
<dbReference type="InterPro" id="IPR001447">
    <property type="entry name" value="Arylamine_N-AcTrfase"/>
</dbReference>
<evidence type="ECO:0000256" key="2">
    <source>
        <dbReference type="RuleBase" id="RU003452"/>
    </source>
</evidence>
<dbReference type="PANTHER" id="PTHR11786">
    <property type="entry name" value="N-HYDROXYARYLAMINE O-ACETYLTRANSFERASE"/>
    <property type="match status" value="1"/>
</dbReference>
<accession>A0A5C4M5S1</accession>
<comment type="caution">
    <text evidence="3">The sequence shown here is derived from an EMBL/GenBank/DDBJ whole genome shotgun (WGS) entry which is preliminary data.</text>
</comment>
<proteinExistence type="inferred from homology"/>
<dbReference type="Pfam" id="PF00797">
    <property type="entry name" value="Acetyltransf_2"/>
    <property type="match status" value="1"/>
</dbReference>
<dbReference type="PANTHER" id="PTHR11786:SF0">
    <property type="entry name" value="ARYLAMINE N-ACETYLTRANSFERASE 4-RELATED"/>
    <property type="match status" value="1"/>
</dbReference>
<keyword evidence="4" id="KW-1185">Reference proteome</keyword>
<dbReference type="EMBL" id="VDFW01000004">
    <property type="protein sequence ID" value="TNC28165.1"/>
    <property type="molecule type" value="Genomic_DNA"/>
</dbReference>
<dbReference type="SUPFAM" id="SSF54001">
    <property type="entry name" value="Cysteine proteinases"/>
    <property type="match status" value="1"/>
</dbReference>
<comment type="similarity">
    <text evidence="1 2">Belongs to the arylamine N-acetyltransferase family.</text>
</comment>
<protein>
    <submittedName>
        <fullName evidence="3">Arylamine N-acetyltransferase</fullName>
    </submittedName>
</protein>
<sequence>MDVDGYLARIGAARPSAPTAEALADLHERHVTTVPFENLSVHLREPIVLDEEKLVEKIVRRRRGGFCYELNGAFAALLRELGFAVSLLPARVSRGGDGFGAPFDHLTLRVDLDEPWLADVGFGRFARRPLRLAACEPQADAEGEFMLLDAAGGDIDVRHNGEPAYRLEQRARELEDFVPSCWWQATSPDSHFTQGLLCTLPTSSGRVTLTGDQLIETVDGKRVERELSPDEVLEAYRTYFGISLETAPVAGAFG</sequence>
<dbReference type="AlphaFoldDB" id="A0A5C4M5S1"/>
<gene>
    <name evidence="3" type="ORF">FG385_07000</name>
</gene>
<evidence type="ECO:0000313" key="4">
    <source>
        <dbReference type="Proteomes" id="UP000305546"/>
    </source>
</evidence>
<name>A0A5C4M5S1_9PSEU</name>
<dbReference type="OrthoDB" id="7181050at2"/>
<reference evidence="3 4" key="1">
    <citation type="submission" date="2019-06" db="EMBL/GenBank/DDBJ databases">
        <title>Amycolatopsis alkalitolerans sp. nov., isolated from Gastrodia elata Blume.</title>
        <authorList>
            <person name="Narsing Rao M.P."/>
            <person name="Li W.J."/>
        </authorList>
    </citation>
    <scope>NUCLEOTIDE SEQUENCE [LARGE SCALE GENOMIC DNA]</scope>
    <source>
        <strain evidence="3 4">SYSUP0005</strain>
    </source>
</reference>